<evidence type="ECO:0000313" key="3">
    <source>
        <dbReference type="Proteomes" id="UP000199382"/>
    </source>
</evidence>
<dbReference type="InterPro" id="IPR029127">
    <property type="entry name" value="MvaI_BcnI"/>
</dbReference>
<proteinExistence type="predicted"/>
<dbReference type="Proteomes" id="UP000199382">
    <property type="component" value="Unassembled WGS sequence"/>
</dbReference>
<dbReference type="CDD" id="cd22347">
    <property type="entry name" value="PDDEXK_nuclease"/>
    <property type="match status" value="1"/>
</dbReference>
<reference evidence="2 3" key="1">
    <citation type="submission" date="2016-10" db="EMBL/GenBank/DDBJ databases">
        <authorList>
            <person name="de Groot N.N."/>
        </authorList>
    </citation>
    <scope>NUCLEOTIDE SEQUENCE [LARGE SCALE GENOMIC DNA]</scope>
    <source>
        <strain evidence="2 3">DSM 25294</strain>
    </source>
</reference>
<name>A0A1G8UYV0_9RHOB</name>
<sequence length="251" mass="27968">MQEIRSLEPEAQELLQKLKSLAGKGPVPAMGHGDTSVGVTLLHDLDVPMTSLSKAQYKGIVITARRGSKAKDLNRVNLFAKVPDWGISACKSTRELLDRCGYDRDGERRLNCTVRARIPNSQGLFLEVDHANGWLREKQSLPETGVRDLVAWNMSDLEQRLIQKQPASAWIVAVPSKHDGQDYFHYRYVTFTARPRASELGRLLETGTVTVDHLITDRGGKTVEKGPLFKIKPSNVEALFPSSPSLDLLRI</sequence>
<dbReference type="EMBL" id="FNEK01000020">
    <property type="protein sequence ID" value="SDJ58757.1"/>
    <property type="molecule type" value="Genomic_DNA"/>
</dbReference>
<keyword evidence="2" id="KW-0378">Hydrolase</keyword>
<gene>
    <name evidence="2" type="ORF">SAMN04488026_102023</name>
</gene>
<dbReference type="Gene3D" id="3.30.70.3570">
    <property type="entry name" value="MvaI/BcnI restriction endonuclease, recognition domain"/>
    <property type="match status" value="1"/>
</dbReference>
<dbReference type="OrthoDB" id="9204522at2"/>
<accession>A0A1G8UYV0</accession>
<evidence type="ECO:0000313" key="2">
    <source>
        <dbReference type="EMBL" id="SDJ58757.1"/>
    </source>
</evidence>
<keyword evidence="2" id="KW-0255">Endonuclease</keyword>
<organism evidence="2 3">
    <name type="scientific">Aliiruegeria lutimaris</name>
    <dbReference type="NCBI Taxonomy" id="571298"/>
    <lineage>
        <taxon>Bacteria</taxon>
        <taxon>Pseudomonadati</taxon>
        <taxon>Pseudomonadota</taxon>
        <taxon>Alphaproteobacteria</taxon>
        <taxon>Rhodobacterales</taxon>
        <taxon>Roseobacteraceae</taxon>
        <taxon>Aliiruegeria</taxon>
    </lineage>
</organism>
<dbReference type="GO" id="GO:0004519">
    <property type="term" value="F:endonuclease activity"/>
    <property type="evidence" value="ECO:0007669"/>
    <property type="project" value="UniProtKB-KW"/>
</dbReference>
<dbReference type="STRING" id="571298.SAMN04488026_102023"/>
<feature type="domain" description="MvaI/BcnI restriction endonuclease" evidence="1">
    <location>
        <begin position="15"/>
        <end position="240"/>
    </location>
</feature>
<keyword evidence="2" id="KW-0540">Nuclease</keyword>
<dbReference type="Pfam" id="PF15515">
    <property type="entry name" value="MvaI_BcnI"/>
    <property type="match status" value="1"/>
</dbReference>
<dbReference type="Gene3D" id="3.40.210.20">
    <property type="entry name" value="MvaI/BcnI restriction endonuclease, catalytic domain"/>
    <property type="match status" value="1"/>
</dbReference>
<dbReference type="InterPro" id="IPR043005">
    <property type="entry name" value="MvaI_BcnI_rec"/>
</dbReference>
<keyword evidence="3" id="KW-1185">Reference proteome</keyword>
<protein>
    <submittedName>
        <fullName evidence="2">MvaI/BcnI restriction endonuclease family protein</fullName>
    </submittedName>
</protein>
<dbReference type="InterPro" id="IPR043004">
    <property type="entry name" value="MvaI_BcnI_cat"/>
</dbReference>
<evidence type="ECO:0000259" key="1">
    <source>
        <dbReference type="Pfam" id="PF15515"/>
    </source>
</evidence>
<dbReference type="AlphaFoldDB" id="A0A1G8UYV0"/>
<dbReference type="RefSeq" id="WP_093155524.1">
    <property type="nucleotide sequence ID" value="NZ_FNEK01000020.1"/>
</dbReference>